<name>A0ABW2K7H2_9BACI</name>
<dbReference type="CDD" id="cd06259">
    <property type="entry name" value="YdcF-like"/>
    <property type="match status" value="1"/>
</dbReference>
<dbReference type="PANTHER" id="PTHR30336">
    <property type="entry name" value="INNER MEMBRANE PROTEIN, PROBABLE PERMEASE"/>
    <property type="match status" value="1"/>
</dbReference>
<evidence type="ECO:0000313" key="3">
    <source>
        <dbReference type="EMBL" id="MFC7321976.1"/>
    </source>
</evidence>
<evidence type="ECO:0000259" key="2">
    <source>
        <dbReference type="Pfam" id="PF02698"/>
    </source>
</evidence>
<evidence type="ECO:0000313" key="4">
    <source>
        <dbReference type="Proteomes" id="UP001596494"/>
    </source>
</evidence>
<accession>A0ABW2K7H2</accession>
<dbReference type="PANTHER" id="PTHR30336:SF20">
    <property type="entry name" value="DUF218 DOMAIN-CONTAINING PROTEIN"/>
    <property type="match status" value="1"/>
</dbReference>
<comment type="caution">
    <text evidence="3">The sequence shown here is derived from an EMBL/GenBank/DDBJ whole genome shotgun (WGS) entry which is preliminary data.</text>
</comment>
<dbReference type="Gene3D" id="3.40.50.620">
    <property type="entry name" value="HUPs"/>
    <property type="match status" value="1"/>
</dbReference>
<dbReference type="InterPro" id="IPR003848">
    <property type="entry name" value="DUF218"/>
</dbReference>
<feature type="domain" description="DUF218" evidence="2">
    <location>
        <begin position="36"/>
        <end position="164"/>
    </location>
</feature>
<protein>
    <submittedName>
        <fullName evidence="3">YdcF family protein</fullName>
    </submittedName>
</protein>
<dbReference type="InterPro" id="IPR051599">
    <property type="entry name" value="Cell_Envelope_Assoc"/>
</dbReference>
<proteinExistence type="predicted"/>
<dbReference type="RefSeq" id="WP_289215900.1">
    <property type="nucleotide sequence ID" value="NZ_JAPVRC010000004.1"/>
</dbReference>
<gene>
    <name evidence="3" type="ORF">ACFQMN_13900</name>
</gene>
<feature type="transmembrane region" description="Helical" evidence="1">
    <location>
        <begin position="7"/>
        <end position="24"/>
    </location>
</feature>
<evidence type="ECO:0000256" key="1">
    <source>
        <dbReference type="SAM" id="Phobius"/>
    </source>
</evidence>
<sequence length="193" mass="21633">MKKLIKYIVILFIIYVAYTGYSIWTYGANNEDADADAAIVLGAAQWNGTPSPVFEGRLKQGIELYKKGQVDFLIVTGGTIDSAEDSEGEVGKSYAMEQGVPEKDIIVEDRSLETEENLSNAKTLIKNRDIHSFLLVSDAFHLKRAVSLADERGMDAEGVATEYSAYESLETKLPFFFEEWAYYVGNQMLKVFR</sequence>
<dbReference type="Pfam" id="PF02698">
    <property type="entry name" value="DUF218"/>
    <property type="match status" value="1"/>
</dbReference>
<keyword evidence="4" id="KW-1185">Reference proteome</keyword>
<dbReference type="Proteomes" id="UP001596494">
    <property type="component" value="Unassembled WGS sequence"/>
</dbReference>
<reference evidence="4" key="1">
    <citation type="journal article" date="2019" name="Int. J. Syst. Evol. Microbiol.">
        <title>The Global Catalogue of Microorganisms (GCM) 10K type strain sequencing project: providing services to taxonomists for standard genome sequencing and annotation.</title>
        <authorList>
            <consortium name="The Broad Institute Genomics Platform"/>
            <consortium name="The Broad Institute Genome Sequencing Center for Infectious Disease"/>
            <person name="Wu L."/>
            <person name="Ma J."/>
        </authorList>
    </citation>
    <scope>NUCLEOTIDE SEQUENCE [LARGE SCALE GENOMIC DNA]</scope>
    <source>
        <strain evidence="4">CCUG 73951</strain>
    </source>
</reference>
<keyword evidence="1" id="KW-1133">Transmembrane helix</keyword>
<keyword evidence="1" id="KW-0472">Membrane</keyword>
<keyword evidence="1" id="KW-0812">Transmembrane</keyword>
<organism evidence="3 4">
    <name type="scientific">Halobacillus campisalis</name>
    <dbReference type="NCBI Taxonomy" id="435909"/>
    <lineage>
        <taxon>Bacteria</taxon>
        <taxon>Bacillati</taxon>
        <taxon>Bacillota</taxon>
        <taxon>Bacilli</taxon>
        <taxon>Bacillales</taxon>
        <taxon>Bacillaceae</taxon>
        <taxon>Halobacillus</taxon>
    </lineage>
</organism>
<dbReference type="InterPro" id="IPR014729">
    <property type="entry name" value="Rossmann-like_a/b/a_fold"/>
</dbReference>
<dbReference type="EMBL" id="JBHTBY010000011">
    <property type="protein sequence ID" value="MFC7321976.1"/>
    <property type="molecule type" value="Genomic_DNA"/>
</dbReference>